<accession>A0A2P5FF88</accession>
<keyword evidence="2" id="KW-1185">Reference proteome</keyword>
<organism evidence="1 2">
    <name type="scientific">Trema orientale</name>
    <name type="common">Charcoal tree</name>
    <name type="synonym">Celtis orientalis</name>
    <dbReference type="NCBI Taxonomy" id="63057"/>
    <lineage>
        <taxon>Eukaryota</taxon>
        <taxon>Viridiplantae</taxon>
        <taxon>Streptophyta</taxon>
        <taxon>Embryophyta</taxon>
        <taxon>Tracheophyta</taxon>
        <taxon>Spermatophyta</taxon>
        <taxon>Magnoliopsida</taxon>
        <taxon>eudicotyledons</taxon>
        <taxon>Gunneridae</taxon>
        <taxon>Pentapetalae</taxon>
        <taxon>rosids</taxon>
        <taxon>fabids</taxon>
        <taxon>Rosales</taxon>
        <taxon>Cannabaceae</taxon>
        <taxon>Trema</taxon>
    </lineage>
</organism>
<dbReference type="InParanoid" id="A0A2P5FF88"/>
<reference evidence="2" key="1">
    <citation type="submission" date="2016-06" db="EMBL/GenBank/DDBJ databases">
        <title>Parallel loss of symbiosis genes in relatives of nitrogen-fixing non-legume Parasponia.</title>
        <authorList>
            <person name="Van Velzen R."/>
            <person name="Holmer R."/>
            <person name="Bu F."/>
            <person name="Rutten L."/>
            <person name="Van Zeijl A."/>
            <person name="Liu W."/>
            <person name="Santuari L."/>
            <person name="Cao Q."/>
            <person name="Sharma T."/>
            <person name="Shen D."/>
            <person name="Roswanjaya Y."/>
            <person name="Wardhani T."/>
            <person name="Kalhor M.S."/>
            <person name="Jansen J."/>
            <person name="Van den Hoogen J."/>
            <person name="Gungor B."/>
            <person name="Hartog M."/>
            <person name="Hontelez J."/>
            <person name="Verver J."/>
            <person name="Yang W.-C."/>
            <person name="Schijlen E."/>
            <person name="Repin R."/>
            <person name="Schilthuizen M."/>
            <person name="Schranz E."/>
            <person name="Heidstra R."/>
            <person name="Miyata K."/>
            <person name="Fedorova E."/>
            <person name="Kohlen W."/>
            <person name="Bisseling T."/>
            <person name="Smit S."/>
            <person name="Geurts R."/>
        </authorList>
    </citation>
    <scope>NUCLEOTIDE SEQUENCE [LARGE SCALE GENOMIC DNA]</scope>
    <source>
        <strain evidence="2">cv. RG33-2</strain>
    </source>
</reference>
<name>A0A2P5FF88_TREOI</name>
<protein>
    <submittedName>
        <fullName evidence="1">Uncharacterized protein</fullName>
    </submittedName>
</protein>
<dbReference type="Proteomes" id="UP000237000">
    <property type="component" value="Unassembled WGS sequence"/>
</dbReference>
<dbReference type="EMBL" id="JXTC01000038">
    <property type="protein sequence ID" value="PON96452.1"/>
    <property type="molecule type" value="Genomic_DNA"/>
</dbReference>
<gene>
    <name evidence="1" type="ORF">TorRG33x02_077250</name>
</gene>
<evidence type="ECO:0000313" key="1">
    <source>
        <dbReference type="EMBL" id="PON96452.1"/>
    </source>
</evidence>
<dbReference type="AlphaFoldDB" id="A0A2P5FF88"/>
<proteinExistence type="predicted"/>
<evidence type="ECO:0000313" key="2">
    <source>
        <dbReference type="Proteomes" id="UP000237000"/>
    </source>
</evidence>
<comment type="caution">
    <text evidence="1">The sequence shown here is derived from an EMBL/GenBank/DDBJ whole genome shotgun (WGS) entry which is preliminary data.</text>
</comment>
<sequence length="59" mass="6343">MPCTLPLHDAEISTLKQSTCISVGPQQAHAQHSDHWSVHWSCQPMSCGPVCGSCTVNLP</sequence>